<dbReference type="InterPro" id="IPR050855">
    <property type="entry name" value="NDM-1-like"/>
</dbReference>
<dbReference type="PANTHER" id="PTHR42951">
    <property type="entry name" value="METALLO-BETA-LACTAMASE DOMAIN-CONTAINING"/>
    <property type="match status" value="1"/>
</dbReference>
<dbReference type="InterPro" id="IPR036866">
    <property type="entry name" value="RibonucZ/Hydroxyglut_hydro"/>
</dbReference>
<dbReference type="SMART" id="SM00849">
    <property type="entry name" value="Lactamase_B"/>
    <property type="match status" value="1"/>
</dbReference>
<dbReference type="SUPFAM" id="SSF56281">
    <property type="entry name" value="Metallo-hydrolase/oxidoreductase"/>
    <property type="match status" value="1"/>
</dbReference>
<evidence type="ECO:0000259" key="1">
    <source>
        <dbReference type="SMART" id="SM00849"/>
    </source>
</evidence>
<comment type="caution">
    <text evidence="2">The sequence shown here is derived from an EMBL/GenBank/DDBJ whole genome shotgun (WGS) entry which is preliminary data.</text>
</comment>
<name>A0ABR9QXJ7_9FIRM</name>
<reference evidence="2 3" key="1">
    <citation type="submission" date="2020-10" db="EMBL/GenBank/DDBJ databases">
        <title>ChiBAC.</title>
        <authorList>
            <person name="Zenner C."/>
            <person name="Hitch T.C.A."/>
            <person name="Clavel T."/>
        </authorList>
    </citation>
    <scope>NUCLEOTIDE SEQUENCE [LARGE SCALE GENOMIC DNA]</scope>
    <source>
        <strain evidence="2 3">DSM 108706</strain>
    </source>
</reference>
<proteinExistence type="predicted"/>
<accession>A0ABR9QXJ7</accession>
<dbReference type="CDD" id="cd07743">
    <property type="entry name" value="metallo-hydrolase-like_MBL-fold"/>
    <property type="match status" value="1"/>
</dbReference>
<dbReference type="EMBL" id="JADCKA010000006">
    <property type="protein sequence ID" value="MBE5035595.1"/>
    <property type="molecule type" value="Genomic_DNA"/>
</dbReference>
<feature type="domain" description="Metallo-beta-lactamase" evidence="1">
    <location>
        <begin position="17"/>
        <end position="203"/>
    </location>
</feature>
<dbReference type="PANTHER" id="PTHR42951:SF14">
    <property type="entry name" value="METALLO-BETA-LACTAMASE SUPERFAMILY PROTEIN"/>
    <property type="match status" value="1"/>
</dbReference>
<gene>
    <name evidence="2" type="ORF">INF20_04770</name>
</gene>
<sequence length="291" mass="33468">MYELIKVNDKTFYIDCPAKIGVYQAGENEVYLIDAGSDKDAGRKVRQILEKNEWTLKGILNTHSNADHIGGNAYLSRNTGCPVFTDGIEAAFTEHPILEPSFLYGGYPFKDLRHKFLMAQESETRGFDDPDYPKEVKVIPLPGHFFDMVGFRTPDDTVFLADCISSKETLDKYGISFIYDVEKHLETLDKVENMEAKFFVPAHAPAGERVKELAAYNRDKVYEAAEKIKNICAEPKNFEEILKRVFDEYNMQLTFEQYVLIGSTVRSYLAWMKDKGEMQAEINDNMLFWRK</sequence>
<evidence type="ECO:0000313" key="3">
    <source>
        <dbReference type="Proteomes" id="UP001516588"/>
    </source>
</evidence>
<evidence type="ECO:0000313" key="2">
    <source>
        <dbReference type="EMBL" id="MBE5035595.1"/>
    </source>
</evidence>
<dbReference type="Pfam" id="PF00753">
    <property type="entry name" value="Lactamase_B"/>
    <property type="match status" value="1"/>
</dbReference>
<protein>
    <submittedName>
        <fullName evidence="2">MBL fold metallo-hydrolase</fullName>
    </submittedName>
</protein>
<keyword evidence="3" id="KW-1185">Reference proteome</keyword>
<dbReference type="Proteomes" id="UP001516588">
    <property type="component" value="Unassembled WGS sequence"/>
</dbReference>
<dbReference type="RefSeq" id="WP_226385243.1">
    <property type="nucleotide sequence ID" value="NZ_JADCKA010000006.1"/>
</dbReference>
<organism evidence="2 3">
    <name type="scientific">Gallibacter intestinalis</name>
    <dbReference type="NCBI Taxonomy" id="2779356"/>
    <lineage>
        <taxon>Bacteria</taxon>
        <taxon>Bacillati</taxon>
        <taxon>Bacillota</taxon>
        <taxon>Clostridia</taxon>
        <taxon>Eubacteriales</taxon>
        <taxon>Eubacteriaceae</taxon>
        <taxon>Gallibacter</taxon>
    </lineage>
</organism>
<dbReference type="Gene3D" id="3.60.15.10">
    <property type="entry name" value="Ribonuclease Z/Hydroxyacylglutathione hydrolase-like"/>
    <property type="match status" value="1"/>
</dbReference>
<dbReference type="InterPro" id="IPR001279">
    <property type="entry name" value="Metallo-B-lactamas"/>
</dbReference>